<name>A0ABV5B0H7_9BACL</name>
<dbReference type="EMBL" id="JBHHMI010000035">
    <property type="protein sequence ID" value="MFB5269629.1"/>
    <property type="molecule type" value="Genomic_DNA"/>
</dbReference>
<dbReference type="Proteomes" id="UP001580346">
    <property type="component" value="Unassembled WGS sequence"/>
</dbReference>
<organism evidence="1 2">
    <name type="scientific">Paenibacillus enshidis</name>
    <dbReference type="NCBI Taxonomy" id="1458439"/>
    <lineage>
        <taxon>Bacteria</taxon>
        <taxon>Bacillati</taxon>
        <taxon>Bacillota</taxon>
        <taxon>Bacilli</taxon>
        <taxon>Bacillales</taxon>
        <taxon>Paenibacillaceae</taxon>
        <taxon>Paenibacillus</taxon>
    </lineage>
</organism>
<dbReference type="Pfam" id="PF08863">
    <property type="entry name" value="YolD"/>
    <property type="match status" value="1"/>
</dbReference>
<sequence length="104" mass="12204">MTTRKRLEGNGFWESSRMMLPEHRVAINRQQREELRKQKPVLDDQEMEFIEAALSESLHKHRTFRIRLFDEYEDVELSGIVNSILTSRREIKLSVALGNGIGYA</sequence>
<keyword evidence="2" id="KW-1185">Reference proteome</keyword>
<evidence type="ECO:0000313" key="1">
    <source>
        <dbReference type="EMBL" id="MFB5269629.1"/>
    </source>
</evidence>
<dbReference type="InterPro" id="IPR014962">
    <property type="entry name" value="YolD"/>
</dbReference>
<accession>A0ABV5B0H7</accession>
<proteinExistence type="predicted"/>
<comment type="caution">
    <text evidence="1">The sequence shown here is derived from an EMBL/GenBank/DDBJ whole genome shotgun (WGS) entry which is preliminary data.</text>
</comment>
<reference evidence="1 2" key="1">
    <citation type="submission" date="2024-09" db="EMBL/GenBank/DDBJ databases">
        <title>Paenibacillus zeirhizospherea sp. nov., isolated from surface of the maize (Zea mays) roots in a horticulture field, Hungary.</title>
        <authorList>
            <person name="Marton D."/>
            <person name="Farkas M."/>
            <person name="Bedics A."/>
            <person name="Toth E."/>
            <person name="Tancsics A."/>
            <person name="Boka K."/>
            <person name="Maroti G."/>
            <person name="Kriszt B."/>
            <person name="Cserhati M."/>
        </authorList>
    </citation>
    <scope>NUCLEOTIDE SEQUENCE [LARGE SCALE GENOMIC DNA]</scope>
    <source>
        <strain evidence="1 2">KCTC 33519</strain>
    </source>
</reference>
<protein>
    <submittedName>
        <fullName evidence="1">YolD-like family protein</fullName>
    </submittedName>
</protein>
<gene>
    <name evidence="1" type="ORF">ACE41H_22980</name>
</gene>
<evidence type="ECO:0000313" key="2">
    <source>
        <dbReference type="Proteomes" id="UP001580346"/>
    </source>
</evidence>
<dbReference type="RefSeq" id="WP_375357899.1">
    <property type="nucleotide sequence ID" value="NZ_JBHHMI010000035.1"/>
</dbReference>